<protein>
    <recommendedName>
        <fullName evidence="3">Phage protein</fullName>
    </recommendedName>
</protein>
<dbReference type="Proteomes" id="UP000626180">
    <property type="component" value="Unassembled WGS sequence"/>
</dbReference>
<evidence type="ECO:0000313" key="2">
    <source>
        <dbReference type="Proteomes" id="UP000626180"/>
    </source>
</evidence>
<organism evidence="1 2">
    <name type="scientific">Pseudomonas luteola</name>
    <dbReference type="NCBI Taxonomy" id="47886"/>
    <lineage>
        <taxon>Bacteria</taxon>
        <taxon>Pseudomonadati</taxon>
        <taxon>Pseudomonadota</taxon>
        <taxon>Gammaproteobacteria</taxon>
        <taxon>Pseudomonadales</taxon>
        <taxon>Pseudomonadaceae</taxon>
        <taxon>Pseudomonas</taxon>
    </lineage>
</organism>
<proteinExistence type="predicted"/>
<keyword evidence="2" id="KW-1185">Reference proteome</keyword>
<accession>A0ABS0FPQ1</accession>
<name>A0ABS0FPQ1_PSELU</name>
<comment type="caution">
    <text evidence="1">The sequence shown here is derived from an EMBL/GenBank/DDBJ whole genome shotgun (WGS) entry which is preliminary data.</text>
</comment>
<dbReference type="EMBL" id="JADMCD010000009">
    <property type="protein sequence ID" value="MBF8642310.1"/>
    <property type="molecule type" value="Genomic_DNA"/>
</dbReference>
<gene>
    <name evidence="1" type="ORF">IRZ65_16640</name>
</gene>
<sequence>MTIEQPKLPTLNQWFLSLEEGRQAVLREDKWMLAENAYQAGIEAERAARTAPAEQSEPVAEMKGSYLYPLKSIPSGTKLYTAPDALQAEVERLRKDRKACWEEFKALVKSSNDNERYLHEEIDRLNKEADENTAEWGAVRLELAEAKAERDAMKADAERYRWLRNNGETERGVMVLCVTGWEKPATAWATTCPDPETLDACIDDEIARTAKPEEGCPLCNGDCSAANPPVTNAH</sequence>
<dbReference type="RefSeq" id="WP_073450187.1">
    <property type="nucleotide sequence ID" value="NZ_FQYS01000009.1"/>
</dbReference>
<evidence type="ECO:0008006" key="3">
    <source>
        <dbReference type="Google" id="ProtNLM"/>
    </source>
</evidence>
<reference evidence="1 2" key="1">
    <citation type="submission" date="2020-10" db="EMBL/GenBank/DDBJ databases">
        <title>Genome sequences of Pseudomonas isolates.</title>
        <authorList>
            <person name="Wessels L."/>
            <person name="Reich F."/>
            <person name="Hammerl J."/>
        </authorList>
    </citation>
    <scope>NUCLEOTIDE SEQUENCE [LARGE SCALE GENOMIC DNA]</scope>
    <source>
        <strain evidence="1 2">20-MO00624-0</strain>
    </source>
</reference>
<evidence type="ECO:0000313" key="1">
    <source>
        <dbReference type="EMBL" id="MBF8642310.1"/>
    </source>
</evidence>